<dbReference type="InterPro" id="IPR003779">
    <property type="entry name" value="CMD-like"/>
</dbReference>
<evidence type="ECO:0000313" key="2">
    <source>
        <dbReference type="EMBL" id="MBF8185228.1"/>
    </source>
</evidence>
<dbReference type="EMBL" id="JADOGI010000011">
    <property type="protein sequence ID" value="MBF8185228.1"/>
    <property type="molecule type" value="Genomic_DNA"/>
</dbReference>
<sequence>MSARAIKIHGGYALNAGATEDDLKEIVYLTTIPGGFPRAIQASQAVEELLASRRPD</sequence>
<name>A0A931EZI6_9ACTN</name>
<dbReference type="SUPFAM" id="SSF69118">
    <property type="entry name" value="AhpD-like"/>
    <property type="match status" value="1"/>
</dbReference>
<dbReference type="Gene3D" id="1.20.1290.10">
    <property type="entry name" value="AhpD-like"/>
    <property type="match status" value="1"/>
</dbReference>
<dbReference type="AlphaFoldDB" id="A0A931EZI6"/>
<dbReference type="Proteomes" id="UP000605361">
    <property type="component" value="Unassembled WGS sequence"/>
</dbReference>
<keyword evidence="3" id="KW-1185">Reference proteome</keyword>
<evidence type="ECO:0000313" key="3">
    <source>
        <dbReference type="Proteomes" id="UP000605361"/>
    </source>
</evidence>
<protein>
    <submittedName>
        <fullName evidence="2">Carboxymuconolactone decarboxylase family protein</fullName>
    </submittedName>
</protein>
<feature type="domain" description="Carboxymuconolactone decarboxylase-like" evidence="1">
    <location>
        <begin position="6"/>
        <end position="48"/>
    </location>
</feature>
<dbReference type="GO" id="GO:0051920">
    <property type="term" value="F:peroxiredoxin activity"/>
    <property type="evidence" value="ECO:0007669"/>
    <property type="project" value="InterPro"/>
</dbReference>
<accession>A0A931EZI6</accession>
<dbReference type="Pfam" id="PF02627">
    <property type="entry name" value="CMD"/>
    <property type="match status" value="1"/>
</dbReference>
<proteinExistence type="predicted"/>
<dbReference type="InterPro" id="IPR029032">
    <property type="entry name" value="AhpD-like"/>
</dbReference>
<organism evidence="2 3">
    <name type="scientific">Nonomuraea cypriaca</name>
    <dbReference type="NCBI Taxonomy" id="1187855"/>
    <lineage>
        <taxon>Bacteria</taxon>
        <taxon>Bacillati</taxon>
        <taxon>Actinomycetota</taxon>
        <taxon>Actinomycetes</taxon>
        <taxon>Streptosporangiales</taxon>
        <taxon>Streptosporangiaceae</taxon>
        <taxon>Nonomuraea</taxon>
    </lineage>
</organism>
<reference evidence="2" key="1">
    <citation type="submission" date="2020-11" db="EMBL/GenBank/DDBJ databases">
        <title>Whole-genome analyses of Nonomuraea sp. K274.</title>
        <authorList>
            <person name="Veyisoglu A."/>
        </authorList>
    </citation>
    <scope>NUCLEOTIDE SEQUENCE</scope>
    <source>
        <strain evidence="2">K274</strain>
    </source>
</reference>
<comment type="caution">
    <text evidence="2">The sequence shown here is derived from an EMBL/GenBank/DDBJ whole genome shotgun (WGS) entry which is preliminary data.</text>
</comment>
<evidence type="ECO:0000259" key="1">
    <source>
        <dbReference type="Pfam" id="PF02627"/>
    </source>
</evidence>
<dbReference type="RefSeq" id="WP_195894215.1">
    <property type="nucleotide sequence ID" value="NZ_JADOGI010000011.1"/>
</dbReference>
<gene>
    <name evidence="2" type="ORF">ITP53_05640</name>
</gene>